<comment type="caution">
    <text evidence="1">The sequence shown here is derived from an EMBL/GenBank/DDBJ whole genome shotgun (WGS) entry which is preliminary data.</text>
</comment>
<proteinExistence type="predicted"/>
<dbReference type="AlphaFoldDB" id="F0GVF1"/>
<dbReference type="Proteomes" id="UP000005286">
    <property type="component" value="Unassembled WGS sequence"/>
</dbReference>
<dbReference type="InterPro" id="IPR008183">
    <property type="entry name" value="Aldose_1/G6P_1-epimerase"/>
</dbReference>
<dbReference type="GO" id="GO:0030246">
    <property type="term" value="F:carbohydrate binding"/>
    <property type="evidence" value="ECO:0007669"/>
    <property type="project" value="InterPro"/>
</dbReference>
<dbReference type="EMBL" id="AEXM01000016">
    <property type="protein sequence ID" value="EGC82205.1"/>
    <property type="molecule type" value="Genomic_DNA"/>
</dbReference>
<evidence type="ECO:0000313" key="1">
    <source>
        <dbReference type="EMBL" id="EGC82205.1"/>
    </source>
</evidence>
<accession>F0GVF1</accession>
<dbReference type="SUPFAM" id="SSF74650">
    <property type="entry name" value="Galactose mutarotase-like"/>
    <property type="match status" value="1"/>
</dbReference>
<evidence type="ECO:0000313" key="2">
    <source>
        <dbReference type="Proteomes" id="UP000005286"/>
    </source>
</evidence>
<dbReference type="eggNOG" id="COG2017">
    <property type="taxonomic scope" value="Bacteria"/>
</dbReference>
<sequence length="235" mass="26868">MKTIKNKKLAAHINLDGAYVEDLSYGEKSVFFPKSRLKLADSYKVRGGMHVCAPNFSDDNLLKELKSHGFGRDLTWKILEEGEDHLILGLDGIGSYEKVSFKISYKLVDNKLEVKLIVENKDDKKVPLAPAFHPYFKTSYEDLDISGVSIDKEDLPDSIFLDKKDLSFKTKDFAIDIIGKENVSVYTIWSDFLGEYICLEPTYNGKSFMDLDKEVYYLNPNETFTQSFDIVVKEN</sequence>
<dbReference type="Gene3D" id="2.70.98.10">
    <property type="match status" value="1"/>
</dbReference>
<dbReference type="Pfam" id="PF01263">
    <property type="entry name" value="Aldose_epim"/>
    <property type="match status" value="1"/>
</dbReference>
<name>F0GVF1_9FIRM</name>
<dbReference type="PATRIC" id="fig|879305.3.peg.781"/>
<dbReference type="STRING" id="879305.HMPREF9290_0782"/>
<protein>
    <submittedName>
        <fullName evidence="1">Aldose 1-epimerase</fullName>
    </submittedName>
</protein>
<keyword evidence="2" id="KW-1185">Reference proteome</keyword>
<dbReference type="PANTHER" id="PTHR11122:SF13">
    <property type="entry name" value="GLUCOSE-6-PHOSPHATE 1-EPIMERASE"/>
    <property type="match status" value="1"/>
</dbReference>
<reference evidence="1 2" key="1">
    <citation type="submission" date="2011-01" db="EMBL/GenBank/DDBJ databases">
        <authorList>
            <person name="Durkin A.S."/>
            <person name="Madupu R."/>
            <person name="Torralba M."/>
            <person name="Gillis M."/>
            <person name="Methe B."/>
            <person name="Sutton G."/>
            <person name="Nelson K.E."/>
        </authorList>
    </citation>
    <scope>NUCLEOTIDE SEQUENCE [LARGE SCALE GENOMIC DNA]</scope>
    <source>
        <strain evidence="1 2">ACS-065-V-Col13</strain>
    </source>
</reference>
<dbReference type="InterPro" id="IPR014718">
    <property type="entry name" value="GH-type_carb-bd"/>
</dbReference>
<dbReference type="RefSeq" id="WP_004834798.1">
    <property type="nucleotide sequence ID" value="NZ_AEXM01000016.1"/>
</dbReference>
<dbReference type="InterPro" id="IPR011013">
    <property type="entry name" value="Gal_mutarotase_sf_dom"/>
</dbReference>
<gene>
    <name evidence="1" type="ORF">HMPREF9290_0782</name>
</gene>
<dbReference type="GO" id="GO:0005975">
    <property type="term" value="P:carbohydrate metabolic process"/>
    <property type="evidence" value="ECO:0007669"/>
    <property type="project" value="InterPro"/>
</dbReference>
<dbReference type="GO" id="GO:0016853">
    <property type="term" value="F:isomerase activity"/>
    <property type="evidence" value="ECO:0007669"/>
    <property type="project" value="InterPro"/>
</dbReference>
<organism evidence="1 2">
    <name type="scientific">Anaerococcus prevotii ACS-065-V-Col13</name>
    <dbReference type="NCBI Taxonomy" id="879305"/>
    <lineage>
        <taxon>Bacteria</taxon>
        <taxon>Bacillati</taxon>
        <taxon>Bacillota</taxon>
        <taxon>Tissierellia</taxon>
        <taxon>Tissierellales</taxon>
        <taxon>Peptoniphilaceae</taxon>
        <taxon>Anaerococcus</taxon>
    </lineage>
</organism>
<dbReference type="PANTHER" id="PTHR11122">
    <property type="entry name" value="APOSPORY-ASSOCIATED PROTEIN C-RELATED"/>
    <property type="match status" value="1"/>
</dbReference>